<dbReference type="CDD" id="cd04301">
    <property type="entry name" value="NAT_SF"/>
    <property type="match status" value="1"/>
</dbReference>
<sequence length="198" mass="22369">MSVTSAREHLRDGSPVEVRALRPEDEADMLAALDQASPQSLQRRFFAMKRHFSDKERAFFMDVDFKNQIALVARAEEAGRKAVVGGRRYIVSEPGRAEMAFMVVDAWQGRGVGSMLMRHLVDITRETGLKELTAEVLPENTSMLKVFGRFGFRSAAGRDPQTVLVACFPWDFALPRGRTKFPLQGRARNRSLRKRAIN</sequence>
<dbReference type="PROSITE" id="PS51186">
    <property type="entry name" value="GNAT"/>
    <property type="match status" value="1"/>
</dbReference>
<reference evidence="4" key="1">
    <citation type="submission" date="2021-11" db="EMBL/GenBank/DDBJ databases">
        <title>Australian commercial rhizobial inoculants.</title>
        <authorList>
            <person name="Kohlmeier M.G."/>
            <person name="O'Hara G.W."/>
            <person name="Colombi E."/>
            <person name="Ramsay J.P."/>
            <person name="Terpolilli J."/>
        </authorList>
    </citation>
    <scope>NUCLEOTIDE SEQUENCE</scope>
    <source>
        <strain evidence="4">CC829</strain>
    </source>
</reference>
<dbReference type="EMBL" id="CP088100">
    <property type="protein sequence ID" value="UFW84787.1"/>
    <property type="molecule type" value="Genomic_DNA"/>
</dbReference>
<keyword evidence="2" id="KW-0012">Acyltransferase</keyword>
<evidence type="ECO:0000313" key="4">
    <source>
        <dbReference type="EMBL" id="UFW84787.1"/>
    </source>
</evidence>
<proteinExistence type="predicted"/>
<dbReference type="SUPFAM" id="SSF55729">
    <property type="entry name" value="Acyl-CoA N-acyltransferases (Nat)"/>
    <property type="match status" value="1"/>
</dbReference>
<evidence type="ECO:0000259" key="3">
    <source>
        <dbReference type="PROSITE" id="PS51186"/>
    </source>
</evidence>
<evidence type="ECO:0000256" key="2">
    <source>
        <dbReference type="ARBA" id="ARBA00023315"/>
    </source>
</evidence>
<evidence type="ECO:0000256" key="1">
    <source>
        <dbReference type="ARBA" id="ARBA00022679"/>
    </source>
</evidence>
<evidence type="ECO:0000313" key="5">
    <source>
        <dbReference type="Proteomes" id="UP001430990"/>
    </source>
</evidence>
<organism evidence="4 5">
    <name type="scientific">Bradyrhizobium barranii</name>
    <dbReference type="NCBI Taxonomy" id="2992140"/>
    <lineage>
        <taxon>Bacteria</taxon>
        <taxon>Pseudomonadati</taxon>
        <taxon>Pseudomonadota</taxon>
        <taxon>Alphaproteobacteria</taxon>
        <taxon>Hyphomicrobiales</taxon>
        <taxon>Nitrobacteraceae</taxon>
        <taxon>Bradyrhizobium</taxon>
    </lineage>
</organism>
<accession>A0ABY3QFY5</accession>
<dbReference type="RefSeq" id="WP_084795028.1">
    <property type="nucleotide sequence ID" value="NZ_CP088100.1"/>
</dbReference>
<keyword evidence="1" id="KW-0808">Transferase</keyword>
<dbReference type="Pfam" id="PF00583">
    <property type="entry name" value="Acetyltransf_1"/>
    <property type="match status" value="1"/>
</dbReference>
<dbReference type="InterPro" id="IPR000182">
    <property type="entry name" value="GNAT_dom"/>
</dbReference>
<dbReference type="Proteomes" id="UP001430990">
    <property type="component" value="Chromosome"/>
</dbReference>
<feature type="domain" description="N-acetyltransferase" evidence="3">
    <location>
        <begin position="16"/>
        <end position="175"/>
    </location>
</feature>
<name>A0ABY3QFY5_9BRAD</name>
<keyword evidence="5" id="KW-1185">Reference proteome</keyword>
<dbReference type="Gene3D" id="3.40.630.30">
    <property type="match status" value="1"/>
</dbReference>
<dbReference type="InterPro" id="IPR016181">
    <property type="entry name" value="Acyl_CoA_acyltransferase"/>
</dbReference>
<gene>
    <name evidence="4" type="ORF">BjapCC829_33360</name>
</gene>
<dbReference type="PANTHER" id="PTHR43072:SF23">
    <property type="entry name" value="UPF0039 PROTEIN C11D3.02C"/>
    <property type="match status" value="1"/>
</dbReference>
<protein>
    <submittedName>
        <fullName evidence="4">GNAT family N-acetyltransferase</fullName>
    </submittedName>
</protein>
<dbReference type="PANTHER" id="PTHR43072">
    <property type="entry name" value="N-ACETYLTRANSFERASE"/>
    <property type="match status" value="1"/>
</dbReference>